<dbReference type="EMBL" id="SOAX01000001">
    <property type="protein sequence ID" value="TDT44351.1"/>
    <property type="molecule type" value="Genomic_DNA"/>
</dbReference>
<dbReference type="Pfam" id="PF00561">
    <property type="entry name" value="Abhydrolase_1"/>
    <property type="match status" value="1"/>
</dbReference>
<name>A0A4R7K0N9_9GAMM</name>
<protein>
    <submittedName>
        <fullName evidence="3">Pimeloyl-ACP methyl ester carboxylesterase</fullName>
    </submittedName>
</protein>
<accession>A0A4R7K0N9</accession>
<evidence type="ECO:0000313" key="4">
    <source>
        <dbReference type="Proteomes" id="UP000295830"/>
    </source>
</evidence>
<reference evidence="3 4" key="1">
    <citation type="submission" date="2019-03" db="EMBL/GenBank/DDBJ databases">
        <title>Genomic Encyclopedia of Type Strains, Phase IV (KMG-IV): sequencing the most valuable type-strain genomes for metagenomic binning, comparative biology and taxonomic classification.</title>
        <authorList>
            <person name="Goeker M."/>
        </authorList>
    </citation>
    <scope>NUCLEOTIDE SEQUENCE [LARGE SCALE GENOMIC DNA]</scope>
    <source>
        <strain evidence="3 4">DSM 15505</strain>
    </source>
</reference>
<dbReference type="Gene3D" id="3.40.50.1820">
    <property type="entry name" value="alpha/beta hydrolase"/>
    <property type="match status" value="1"/>
</dbReference>
<feature type="domain" description="AB hydrolase-1" evidence="2">
    <location>
        <begin position="24"/>
        <end position="278"/>
    </location>
</feature>
<dbReference type="InterPro" id="IPR000073">
    <property type="entry name" value="AB_hydrolase_1"/>
</dbReference>
<evidence type="ECO:0000256" key="1">
    <source>
        <dbReference type="ARBA" id="ARBA00022801"/>
    </source>
</evidence>
<evidence type="ECO:0000313" key="3">
    <source>
        <dbReference type="EMBL" id="TDT44351.1"/>
    </source>
</evidence>
<gene>
    <name evidence="3" type="ORF">DES49_0453</name>
</gene>
<keyword evidence="4" id="KW-1185">Reference proteome</keyword>
<sequence length="294" mass="32887">MQTRTLKRPETELYVVEAGDPSKPAILFLHGFPDCHDLWLPHMESLSDQFHVISFDMRGAGKSTAPAKAHGYRIPRLLDDIDQVLTLTRGPTGKAHLVGHDWGSMIGWDFVSDPAYSRRVQSWTSLSGPQLGVARQWALDNLNLRAEQRNAALNQVIHSWYMLALNIPGAGRAVFGTASTPIWKLAHQLGGVPRGDPHLKRSRREIATLTRNTFRLYEQNVLTPPEPPSIDGIRVPTQLVILENDVFLRPEVCEAMTPFCCNLLRVRLPANHWAPVSHPELVTEAIRGFVGSYS</sequence>
<keyword evidence="1" id="KW-0378">Hydrolase</keyword>
<dbReference type="PANTHER" id="PTHR43329">
    <property type="entry name" value="EPOXIDE HYDROLASE"/>
    <property type="match status" value="1"/>
</dbReference>
<dbReference type="PRINTS" id="PR00412">
    <property type="entry name" value="EPOXHYDRLASE"/>
</dbReference>
<dbReference type="AlphaFoldDB" id="A0A4R7K0N9"/>
<dbReference type="InterPro" id="IPR029058">
    <property type="entry name" value="AB_hydrolase_fold"/>
</dbReference>
<dbReference type="OrthoDB" id="9780765at2"/>
<dbReference type="RefSeq" id="WP_133734740.1">
    <property type="nucleotide sequence ID" value="NZ_SOAX01000001.1"/>
</dbReference>
<organism evidence="3 4">
    <name type="scientific">Halospina denitrificans</name>
    <dbReference type="NCBI Taxonomy" id="332522"/>
    <lineage>
        <taxon>Bacteria</taxon>
        <taxon>Pseudomonadati</taxon>
        <taxon>Pseudomonadota</taxon>
        <taxon>Gammaproteobacteria</taxon>
        <taxon>Halospina</taxon>
    </lineage>
</organism>
<dbReference type="Proteomes" id="UP000295830">
    <property type="component" value="Unassembled WGS sequence"/>
</dbReference>
<dbReference type="SUPFAM" id="SSF53474">
    <property type="entry name" value="alpha/beta-Hydrolases"/>
    <property type="match status" value="1"/>
</dbReference>
<comment type="caution">
    <text evidence="3">The sequence shown here is derived from an EMBL/GenBank/DDBJ whole genome shotgun (WGS) entry which is preliminary data.</text>
</comment>
<dbReference type="GO" id="GO:0016787">
    <property type="term" value="F:hydrolase activity"/>
    <property type="evidence" value="ECO:0007669"/>
    <property type="project" value="UniProtKB-KW"/>
</dbReference>
<proteinExistence type="predicted"/>
<dbReference type="InterPro" id="IPR000639">
    <property type="entry name" value="Epox_hydrolase-like"/>
</dbReference>
<evidence type="ECO:0000259" key="2">
    <source>
        <dbReference type="Pfam" id="PF00561"/>
    </source>
</evidence>